<name>A0A3G9JHU2_9BACL</name>
<dbReference type="InterPro" id="IPR001119">
    <property type="entry name" value="SLH_dom"/>
</dbReference>
<dbReference type="AlphaFoldDB" id="A0A3G9JHU2"/>
<protein>
    <submittedName>
        <fullName evidence="1">Uncharacterized protein</fullName>
    </submittedName>
</protein>
<dbReference type="RefSeq" id="WP_125663276.1">
    <property type="nucleotide sequence ID" value="NZ_AP019308.1"/>
</dbReference>
<dbReference type="OrthoDB" id="2481604at2"/>
<dbReference type="Gene3D" id="2.60.40.10">
    <property type="entry name" value="Immunoglobulins"/>
    <property type="match status" value="1"/>
</dbReference>
<evidence type="ECO:0000313" key="1">
    <source>
        <dbReference type="EMBL" id="BBH23618.1"/>
    </source>
</evidence>
<dbReference type="Proteomes" id="UP000275368">
    <property type="component" value="Chromosome"/>
</dbReference>
<dbReference type="Pfam" id="PF17963">
    <property type="entry name" value="Big_9"/>
    <property type="match status" value="3"/>
</dbReference>
<evidence type="ECO:0000313" key="2">
    <source>
        <dbReference type="Proteomes" id="UP000275368"/>
    </source>
</evidence>
<gene>
    <name evidence="1" type="ORF">Back11_49630</name>
</gene>
<dbReference type="InterPro" id="IPR006644">
    <property type="entry name" value="Cadg"/>
</dbReference>
<proteinExistence type="predicted"/>
<dbReference type="InterPro" id="IPR013783">
    <property type="entry name" value="Ig-like_fold"/>
</dbReference>
<accession>A0A3G9JHU2</accession>
<keyword evidence="2" id="KW-1185">Reference proteome</keyword>
<reference evidence="1 2" key="1">
    <citation type="submission" date="2018-11" db="EMBL/GenBank/DDBJ databases">
        <title>Complete genome sequence of Paenibacillus baekrokdamisoli strain KCTC 33723.</title>
        <authorList>
            <person name="Kang S.W."/>
            <person name="Lee K.C."/>
            <person name="Kim K.K."/>
            <person name="Kim J.S."/>
            <person name="Kim D.S."/>
            <person name="Ko S.H."/>
            <person name="Yang S.H."/>
            <person name="Lee J.S."/>
        </authorList>
    </citation>
    <scope>NUCLEOTIDE SEQUENCE [LARGE SCALE GENOMIC DNA]</scope>
    <source>
        <strain evidence="1 2">KCTC 33723</strain>
    </source>
</reference>
<dbReference type="Pfam" id="PF00395">
    <property type="entry name" value="SLH"/>
    <property type="match status" value="2"/>
</dbReference>
<dbReference type="KEGG" id="pbk:Back11_49630"/>
<dbReference type="SMART" id="SM00635">
    <property type="entry name" value="BID_2"/>
    <property type="match status" value="3"/>
</dbReference>
<dbReference type="SMART" id="SM00736">
    <property type="entry name" value="CADG"/>
    <property type="match status" value="3"/>
</dbReference>
<dbReference type="EMBL" id="AP019308">
    <property type="protein sequence ID" value="BBH23618.1"/>
    <property type="molecule type" value="Genomic_DNA"/>
</dbReference>
<dbReference type="PROSITE" id="PS51272">
    <property type="entry name" value="SLH"/>
    <property type="match status" value="2"/>
</dbReference>
<organism evidence="1 2">
    <name type="scientific">Paenibacillus baekrokdamisoli</name>
    <dbReference type="NCBI Taxonomy" id="1712516"/>
    <lineage>
        <taxon>Bacteria</taxon>
        <taxon>Bacillati</taxon>
        <taxon>Bacillota</taxon>
        <taxon>Bacilli</taxon>
        <taxon>Bacillales</taxon>
        <taxon>Paenibacillaceae</taxon>
        <taxon>Paenibacillus</taxon>
    </lineage>
</organism>
<dbReference type="GO" id="GO:0016020">
    <property type="term" value="C:membrane"/>
    <property type="evidence" value="ECO:0007669"/>
    <property type="project" value="InterPro"/>
</dbReference>
<dbReference type="Gene3D" id="2.60.40.1080">
    <property type="match status" value="2"/>
</dbReference>
<dbReference type="InterPro" id="IPR003343">
    <property type="entry name" value="Big_2"/>
</dbReference>
<sequence>MRSSSLKWGMAVFALNMVFGSVAYSATFEPTSLFSDISQIPQDKTEAIREAVRLGLLSGYPNGEFHPLAQLTRQELAVILAKALHLQIKSSVSSSFKDVDSINWASGYIEAVKGADLMSGDKTNIFRPNDPVSREELATIFVRAIGGTEALGGQVSQVADQSQISVWASGSVDTALRLGLIDTPDGRLNPKGALLREDIALFLVEIFKQEQQTAKIDRVDGDIVTIDGVPYLVAGKLKQIIGDTNREALVGAVLKFNSLNRNLDGIQELEIVQSGVVINASSISANTSLRISGDNVTLRGNVPGELIVKEGVSSLNIEGRVERIILNTVAQFSLKGTGSLQNMQIVSAGAKVTLDPSLAVENLQLPANTQVSQVIQNYQAVQKSITHVLSADGIIQTPSVPGSSNQSDGNSPVNHAPYVRNTIDTVTVGFADGTHTVSLASTFSDPDNDALTYTAASANTDAVTVSINGADLTITPVHAGTAIITVTANDGKGGSKQTTFTVTVEAATPVNREPIVVNTISSFTASVENGSRTVSLASTFSDPDNDALTYTAASANTGIATVSINGADLTITPVHAGTAIITVTANDGKGGSKQTTFTVTFEAATPVNREPIVVNTISSFTASVENGSRTVSLTSTFSDPDNDALIYTAASANTDAATVSINGADLTITPVHAGTAIITVTANDGKGGSKQTTFTVTFEAAVPKGLFFSELVWGQSDSNLQAIELYNPTGHDIDTSKIRIERSNGGEPITLENGKISSGGLFMIVESSYSETDVPVDYNTMMNFYYDDTQPVTLSLYYENKLMDIVVFCPYQSVSRVSGTVIGSTTAYESAQWVSEGVDYIGGLGKYTP</sequence>